<organism evidence="6 7">
    <name type="scientific">Smittium culicis</name>
    <dbReference type="NCBI Taxonomy" id="133412"/>
    <lineage>
        <taxon>Eukaryota</taxon>
        <taxon>Fungi</taxon>
        <taxon>Fungi incertae sedis</taxon>
        <taxon>Zoopagomycota</taxon>
        <taxon>Kickxellomycotina</taxon>
        <taxon>Harpellomycetes</taxon>
        <taxon>Harpellales</taxon>
        <taxon>Legeriomycetaceae</taxon>
        <taxon>Smittium</taxon>
    </lineage>
</organism>
<reference evidence="6 7" key="1">
    <citation type="submission" date="2017-01" db="EMBL/GenBank/DDBJ databases">
        <authorList>
            <person name="Mah S.A."/>
            <person name="Swanson W.J."/>
            <person name="Moy G.W."/>
            <person name="Vacquier V.D."/>
        </authorList>
    </citation>
    <scope>NUCLEOTIDE SEQUENCE [LARGE SCALE GENOMIC DNA]</scope>
    <source>
        <strain evidence="6 7">GSMNP</strain>
    </source>
</reference>
<dbReference type="SFLD" id="SFLDG01017">
    <property type="entry name" value="Polyprenyl_Transferase_Like"/>
    <property type="match status" value="1"/>
</dbReference>
<dbReference type="InterPro" id="IPR033749">
    <property type="entry name" value="Polyprenyl_synt_CS"/>
</dbReference>
<keyword evidence="7" id="KW-1185">Reference proteome</keyword>
<dbReference type="GO" id="GO:0004337">
    <property type="term" value="F:(2E,6E)-farnesyl diphosphate synthase activity"/>
    <property type="evidence" value="ECO:0007669"/>
    <property type="project" value="TreeGrafter"/>
</dbReference>
<dbReference type="InterPro" id="IPR039702">
    <property type="entry name" value="FPS1-like"/>
</dbReference>
<dbReference type="SFLD" id="SFLDS00005">
    <property type="entry name" value="Isoprenoid_Synthase_Type_I"/>
    <property type="match status" value="1"/>
</dbReference>
<evidence type="ECO:0000256" key="5">
    <source>
        <dbReference type="RuleBase" id="RU004466"/>
    </source>
</evidence>
<dbReference type="PROSITE" id="PS00723">
    <property type="entry name" value="POLYPRENYL_SYNTHASE_1"/>
    <property type="match status" value="1"/>
</dbReference>
<dbReference type="SUPFAM" id="SSF48576">
    <property type="entry name" value="Terpenoid synthases"/>
    <property type="match status" value="1"/>
</dbReference>
<evidence type="ECO:0000256" key="2">
    <source>
        <dbReference type="ARBA" id="ARBA00022679"/>
    </source>
</evidence>
<dbReference type="PROSITE" id="PS00444">
    <property type="entry name" value="POLYPRENYL_SYNTHASE_2"/>
    <property type="match status" value="1"/>
</dbReference>
<comment type="similarity">
    <text evidence="5">Belongs to the FPP/GGPP synthase family.</text>
</comment>
<gene>
    <name evidence="6" type="ORF">AYI70_g893</name>
</gene>
<proteinExistence type="inferred from homology"/>
<dbReference type="EMBL" id="LSSN01000169">
    <property type="protein sequence ID" value="OMJ25438.1"/>
    <property type="molecule type" value="Genomic_DNA"/>
</dbReference>
<dbReference type="InterPro" id="IPR008949">
    <property type="entry name" value="Isoprenoid_synthase_dom_sf"/>
</dbReference>
<comment type="caution">
    <text evidence="6">The sequence shown here is derived from an EMBL/GenBank/DDBJ whole genome shotgun (WGS) entry which is preliminary data.</text>
</comment>
<protein>
    <submittedName>
        <fullName evidence="6">Farnesyl pyrophosphate synthase</fullName>
    </submittedName>
</protein>
<dbReference type="GO" id="GO:0045337">
    <property type="term" value="P:farnesyl diphosphate biosynthetic process"/>
    <property type="evidence" value="ECO:0007669"/>
    <property type="project" value="TreeGrafter"/>
</dbReference>
<dbReference type="PANTHER" id="PTHR11525">
    <property type="entry name" value="FARNESYL-PYROPHOSPHATE SYNTHETASE"/>
    <property type="match status" value="1"/>
</dbReference>
<dbReference type="GO" id="GO:0005737">
    <property type="term" value="C:cytoplasm"/>
    <property type="evidence" value="ECO:0007669"/>
    <property type="project" value="TreeGrafter"/>
</dbReference>
<sequence>MDYSILGGKMNRGLSVLDTVKLIKGESMTKDLQDKAIILGWCIEWLQAFFLVADDIMDDSPMRRGKPAWFKNENVGMMAINDSFLIESFIYRILKLNFRSENYYIDLIELFHEVTYQTELGQMVDLITSPTSVNLDLFNLDKHHFIVKYKTSFYSFYMPVALALLLCGEKDNKKIFDISRDILVPMGVYFQVQDDYLDLYGDVKLTGKVGTDIKDNKCSWLVIKALEKCDSNQRKILDLHYGKKSDADELVVKKLYQDLDIQGVFQQYAEKTESTLRDLINKVDSSEINPEIFSSFLNKISHRQK</sequence>
<dbReference type="OrthoDB" id="10257492at2759"/>
<dbReference type="CDD" id="cd00685">
    <property type="entry name" value="Trans_IPPS_HT"/>
    <property type="match status" value="1"/>
</dbReference>
<evidence type="ECO:0000256" key="1">
    <source>
        <dbReference type="ARBA" id="ARBA00001946"/>
    </source>
</evidence>
<comment type="cofactor">
    <cofactor evidence="1">
        <name>Mg(2+)</name>
        <dbReference type="ChEBI" id="CHEBI:18420"/>
    </cofactor>
</comment>
<evidence type="ECO:0000256" key="4">
    <source>
        <dbReference type="ARBA" id="ARBA00022842"/>
    </source>
</evidence>
<dbReference type="Gene3D" id="1.10.600.10">
    <property type="entry name" value="Farnesyl Diphosphate Synthase"/>
    <property type="match status" value="1"/>
</dbReference>
<keyword evidence="3" id="KW-0479">Metal-binding</keyword>
<dbReference type="STRING" id="133412.A0A1R1YES3"/>
<evidence type="ECO:0000256" key="3">
    <source>
        <dbReference type="ARBA" id="ARBA00022723"/>
    </source>
</evidence>
<keyword evidence="2 5" id="KW-0808">Transferase</keyword>
<name>A0A1R1YES3_9FUNG</name>
<evidence type="ECO:0000313" key="6">
    <source>
        <dbReference type="EMBL" id="OMJ25438.1"/>
    </source>
</evidence>
<accession>A0A1R1YES3</accession>
<dbReference type="Pfam" id="PF00348">
    <property type="entry name" value="polyprenyl_synt"/>
    <property type="match status" value="1"/>
</dbReference>
<dbReference type="Proteomes" id="UP000187283">
    <property type="component" value="Unassembled WGS sequence"/>
</dbReference>
<dbReference type="GO" id="GO:0004161">
    <property type="term" value="F:dimethylallyltranstransferase activity"/>
    <property type="evidence" value="ECO:0007669"/>
    <property type="project" value="TreeGrafter"/>
</dbReference>
<keyword evidence="4" id="KW-0460">Magnesium</keyword>
<dbReference type="AlphaFoldDB" id="A0A1R1YES3"/>
<dbReference type="InterPro" id="IPR000092">
    <property type="entry name" value="Polyprenyl_synt"/>
</dbReference>
<dbReference type="GO" id="GO:0046872">
    <property type="term" value="F:metal ion binding"/>
    <property type="evidence" value="ECO:0007669"/>
    <property type="project" value="UniProtKB-KW"/>
</dbReference>
<dbReference type="PANTHER" id="PTHR11525:SF0">
    <property type="entry name" value="FARNESYL PYROPHOSPHATE SYNTHASE"/>
    <property type="match status" value="1"/>
</dbReference>
<evidence type="ECO:0000313" key="7">
    <source>
        <dbReference type="Proteomes" id="UP000187283"/>
    </source>
</evidence>